<keyword evidence="5" id="KW-0067">ATP-binding</keyword>
<dbReference type="PROSITE" id="PS50011">
    <property type="entry name" value="PROTEIN_KINASE_DOM"/>
    <property type="match status" value="1"/>
</dbReference>
<keyword evidence="8" id="KW-1185">Reference proteome</keyword>
<dbReference type="PANTHER" id="PTHR24351">
    <property type="entry name" value="RIBOSOMAL PROTEIN S6 KINASE"/>
    <property type="match status" value="1"/>
</dbReference>
<dbReference type="InterPro" id="IPR008271">
    <property type="entry name" value="Ser/Thr_kinase_AS"/>
</dbReference>
<evidence type="ECO:0000256" key="3">
    <source>
        <dbReference type="ARBA" id="ARBA00022741"/>
    </source>
</evidence>
<feature type="domain" description="Protein kinase" evidence="6">
    <location>
        <begin position="1"/>
        <end position="80"/>
    </location>
</feature>
<dbReference type="Gene3D" id="1.10.510.10">
    <property type="entry name" value="Transferase(Phosphotransferase) domain 1"/>
    <property type="match status" value="1"/>
</dbReference>
<keyword evidence="3" id="KW-0547">Nucleotide-binding</keyword>
<dbReference type="InterPro" id="IPR011009">
    <property type="entry name" value="Kinase-like_dom_sf"/>
</dbReference>
<gene>
    <name evidence="7" type="ORF">FIBSPDRAFT_703842</name>
</gene>
<dbReference type="InterPro" id="IPR000719">
    <property type="entry name" value="Prot_kinase_dom"/>
</dbReference>
<reference evidence="7 8" key="1">
    <citation type="journal article" date="2016" name="Mol. Biol. Evol.">
        <title>Comparative Genomics of Early-Diverging Mushroom-Forming Fungi Provides Insights into the Origins of Lignocellulose Decay Capabilities.</title>
        <authorList>
            <person name="Nagy L.G."/>
            <person name="Riley R."/>
            <person name="Tritt A."/>
            <person name="Adam C."/>
            <person name="Daum C."/>
            <person name="Floudas D."/>
            <person name="Sun H."/>
            <person name="Yadav J.S."/>
            <person name="Pangilinan J."/>
            <person name="Larsson K.H."/>
            <person name="Matsuura K."/>
            <person name="Barry K."/>
            <person name="Labutti K."/>
            <person name="Kuo R."/>
            <person name="Ohm R.A."/>
            <person name="Bhattacharya S.S."/>
            <person name="Shirouzu T."/>
            <person name="Yoshinaga Y."/>
            <person name="Martin F.M."/>
            <person name="Grigoriev I.V."/>
            <person name="Hibbett D.S."/>
        </authorList>
    </citation>
    <scope>NUCLEOTIDE SEQUENCE [LARGE SCALE GENOMIC DNA]</scope>
    <source>
        <strain evidence="7 8">CBS 109695</strain>
    </source>
</reference>
<dbReference type="PROSITE" id="PS00108">
    <property type="entry name" value="PROTEIN_KINASE_ST"/>
    <property type="match status" value="1"/>
</dbReference>
<dbReference type="OrthoDB" id="4062651at2759"/>
<evidence type="ECO:0000256" key="5">
    <source>
        <dbReference type="ARBA" id="ARBA00022840"/>
    </source>
</evidence>
<protein>
    <submittedName>
        <fullName evidence="7">Pkinase-domain-containing protein</fullName>
    </submittedName>
</protein>
<keyword evidence="1" id="KW-0723">Serine/threonine-protein kinase</keyword>
<dbReference type="AlphaFoldDB" id="A0A167WEC8"/>
<sequence length="80" mass="8703">VVHRDLKPDNIMVTAHGHLAVGDFGLGCLFAHAVRPTTRMTRGCGSTGYMAPEVLSPRRKREGYTGAVDVWGYGMILAEM</sequence>
<evidence type="ECO:0000256" key="1">
    <source>
        <dbReference type="ARBA" id="ARBA00022527"/>
    </source>
</evidence>
<dbReference type="SUPFAM" id="SSF56112">
    <property type="entry name" value="Protein kinase-like (PK-like)"/>
    <property type="match status" value="1"/>
</dbReference>
<evidence type="ECO:0000259" key="6">
    <source>
        <dbReference type="PROSITE" id="PS50011"/>
    </source>
</evidence>
<evidence type="ECO:0000256" key="4">
    <source>
        <dbReference type="ARBA" id="ARBA00022777"/>
    </source>
</evidence>
<evidence type="ECO:0000313" key="8">
    <source>
        <dbReference type="Proteomes" id="UP000076532"/>
    </source>
</evidence>
<keyword evidence="2" id="KW-0808">Transferase</keyword>
<keyword evidence="4" id="KW-0418">Kinase</keyword>
<name>A0A167WEC8_9AGAM</name>
<dbReference type="Pfam" id="PF00069">
    <property type="entry name" value="Pkinase"/>
    <property type="match status" value="1"/>
</dbReference>
<evidence type="ECO:0000256" key="2">
    <source>
        <dbReference type="ARBA" id="ARBA00022679"/>
    </source>
</evidence>
<dbReference type="GO" id="GO:0004674">
    <property type="term" value="F:protein serine/threonine kinase activity"/>
    <property type="evidence" value="ECO:0007669"/>
    <property type="project" value="UniProtKB-KW"/>
</dbReference>
<dbReference type="EMBL" id="KV417808">
    <property type="protein sequence ID" value="KZP06000.1"/>
    <property type="molecule type" value="Genomic_DNA"/>
</dbReference>
<dbReference type="GO" id="GO:0005524">
    <property type="term" value="F:ATP binding"/>
    <property type="evidence" value="ECO:0007669"/>
    <property type="project" value="UniProtKB-KW"/>
</dbReference>
<dbReference type="Proteomes" id="UP000076532">
    <property type="component" value="Unassembled WGS sequence"/>
</dbReference>
<proteinExistence type="predicted"/>
<feature type="non-terminal residue" evidence="7">
    <location>
        <position position="80"/>
    </location>
</feature>
<feature type="non-terminal residue" evidence="7">
    <location>
        <position position="1"/>
    </location>
</feature>
<organism evidence="7 8">
    <name type="scientific">Athelia psychrophila</name>
    <dbReference type="NCBI Taxonomy" id="1759441"/>
    <lineage>
        <taxon>Eukaryota</taxon>
        <taxon>Fungi</taxon>
        <taxon>Dikarya</taxon>
        <taxon>Basidiomycota</taxon>
        <taxon>Agaricomycotina</taxon>
        <taxon>Agaricomycetes</taxon>
        <taxon>Agaricomycetidae</taxon>
        <taxon>Atheliales</taxon>
        <taxon>Atheliaceae</taxon>
        <taxon>Athelia</taxon>
    </lineage>
</organism>
<dbReference type="STRING" id="436010.A0A167WEC8"/>
<accession>A0A167WEC8</accession>
<evidence type="ECO:0000313" key="7">
    <source>
        <dbReference type="EMBL" id="KZP06000.1"/>
    </source>
</evidence>